<dbReference type="AlphaFoldDB" id="A0A9D2WQ32"/>
<comment type="caution">
    <text evidence="9">The sequence shown here is derived from an EMBL/GenBank/DDBJ whole genome shotgun (WGS) entry which is preliminary data.</text>
</comment>
<dbReference type="Proteomes" id="UP000798488">
    <property type="component" value="Unassembled WGS sequence"/>
</dbReference>
<comment type="cofactor">
    <cofactor evidence="8">
        <name>Mg(2+)</name>
        <dbReference type="ChEBI" id="CHEBI:18420"/>
    </cofactor>
    <cofactor evidence="8">
        <name>Mn(2+)</name>
        <dbReference type="ChEBI" id="CHEBI:29035"/>
    </cofactor>
</comment>
<dbReference type="EC" id="3.1.-.-" evidence="8"/>
<dbReference type="GO" id="GO:0043571">
    <property type="term" value="P:maintenance of CRISPR repeat elements"/>
    <property type="evidence" value="ECO:0007669"/>
    <property type="project" value="UniProtKB-UniRule"/>
</dbReference>
<gene>
    <name evidence="9" type="primary">ygbT</name>
    <name evidence="8" type="synonym">cas1</name>
    <name evidence="9" type="ORF">SPSYN_01690</name>
</gene>
<dbReference type="PANTHER" id="PTHR34353:SF3">
    <property type="entry name" value="CRISPR-ASSOCIATED ENDONUCLEASE CAS1"/>
    <property type="match status" value="1"/>
</dbReference>
<dbReference type="PANTHER" id="PTHR34353">
    <property type="entry name" value="CRISPR-ASSOCIATED ENDONUCLEASE CAS1 1"/>
    <property type="match status" value="1"/>
</dbReference>
<evidence type="ECO:0000313" key="10">
    <source>
        <dbReference type="Proteomes" id="UP000798488"/>
    </source>
</evidence>
<dbReference type="InterPro" id="IPR019851">
    <property type="entry name" value="CRISPR-assoc_Cas1_ECOLI"/>
</dbReference>
<keyword evidence="10" id="KW-1185">Reference proteome</keyword>
<keyword evidence="4 8" id="KW-0378">Hydrolase</keyword>
<keyword evidence="2 8" id="KW-0479">Metal-binding</keyword>
<proteinExistence type="inferred from homology"/>
<organism evidence="9 10">
    <name type="scientific">Sporotomaculum syntrophicum</name>
    <dbReference type="NCBI Taxonomy" id="182264"/>
    <lineage>
        <taxon>Bacteria</taxon>
        <taxon>Bacillati</taxon>
        <taxon>Bacillota</taxon>
        <taxon>Clostridia</taxon>
        <taxon>Eubacteriales</taxon>
        <taxon>Desulfallaceae</taxon>
        <taxon>Sporotomaculum</taxon>
    </lineage>
</organism>
<dbReference type="NCBIfam" id="TIGR00287">
    <property type="entry name" value="cas1"/>
    <property type="match status" value="1"/>
</dbReference>
<dbReference type="InterPro" id="IPR042211">
    <property type="entry name" value="CRISPR-assoc_Cas1_N"/>
</dbReference>
<dbReference type="InterPro" id="IPR002729">
    <property type="entry name" value="CRISPR-assoc_Cas1"/>
</dbReference>
<dbReference type="Gene3D" id="3.100.10.20">
    <property type="entry name" value="CRISPR-associated endonuclease Cas1, N-terminal domain"/>
    <property type="match status" value="1"/>
</dbReference>
<evidence type="ECO:0000256" key="6">
    <source>
        <dbReference type="ARBA" id="ARBA00023118"/>
    </source>
</evidence>
<feature type="binding site" evidence="8">
    <location>
        <position position="227"/>
    </location>
    <ligand>
        <name>Mn(2+)</name>
        <dbReference type="ChEBI" id="CHEBI:29035"/>
    </ligand>
</feature>
<keyword evidence="6 8" id="KW-0051">Antiviral defense</keyword>
<dbReference type="InterPro" id="IPR050646">
    <property type="entry name" value="Cas1"/>
</dbReference>
<accession>A0A9D2WQ32</accession>
<dbReference type="GO" id="GO:0003677">
    <property type="term" value="F:DNA binding"/>
    <property type="evidence" value="ECO:0007669"/>
    <property type="project" value="UniProtKB-KW"/>
</dbReference>
<comment type="function">
    <text evidence="8">CRISPR (clustered regularly interspaced short palindromic repeat), is an adaptive immune system that provides protection against mobile genetic elements (viruses, transposable elements and conjugative plasmids). CRISPR clusters contain spacers, sequences complementary to antecedent mobile elements, and target invading nucleic acids. CRISPR clusters are transcribed and processed into CRISPR RNA (crRNA). Acts as a dsDNA endonuclease. Involved in the integration of spacer DNA into the CRISPR cassette.</text>
</comment>
<evidence type="ECO:0000256" key="1">
    <source>
        <dbReference type="ARBA" id="ARBA00022722"/>
    </source>
</evidence>
<keyword evidence="5 8" id="KW-0460">Magnesium</keyword>
<dbReference type="CDD" id="cd09719">
    <property type="entry name" value="Cas1_I-E"/>
    <property type="match status" value="1"/>
</dbReference>
<feature type="binding site" evidence="8">
    <location>
        <position position="214"/>
    </location>
    <ligand>
        <name>Mn(2+)</name>
        <dbReference type="ChEBI" id="CHEBI:29035"/>
    </ligand>
</feature>
<evidence type="ECO:0000256" key="4">
    <source>
        <dbReference type="ARBA" id="ARBA00022801"/>
    </source>
</evidence>
<evidence type="ECO:0000256" key="2">
    <source>
        <dbReference type="ARBA" id="ARBA00022723"/>
    </source>
</evidence>
<dbReference type="HAMAP" id="MF_01470">
    <property type="entry name" value="Cas1"/>
    <property type="match status" value="1"/>
</dbReference>
<evidence type="ECO:0000256" key="3">
    <source>
        <dbReference type="ARBA" id="ARBA00022759"/>
    </source>
</evidence>
<reference evidence="9" key="1">
    <citation type="submission" date="2016-02" db="EMBL/GenBank/DDBJ databases">
        <title>Draft Genome Sequence of Sporotomaculum syntrophicum Strain FB, a Syntrophic Benzoate Degrader.</title>
        <authorList>
            <person name="Nobu M.K."/>
            <person name="Narihiro T."/>
            <person name="Qiu Y.-L."/>
            <person name="Ohashi A."/>
            <person name="Liu W.-T."/>
            <person name="Yuji S."/>
        </authorList>
    </citation>
    <scope>NUCLEOTIDE SEQUENCE</scope>
    <source>
        <strain evidence="9">FB</strain>
    </source>
</reference>
<comment type="similarity">
    <text evidence="8">Belongs to the CRISPR-associated endonuclease Cas1 family.</text>
</comment>
<dbReference type="GO" id="GO:0004520">
    <property type="term" value="F:DNA endonuclease activity"/>
    <property type="evidence" value="ECO:0007669"/>
    <property type="project" value="InterPro"/>
</dbReference>
<keyword evidence="1 8" id="KW-0540">Nuclease</keyword>
<dbReference type="EMBL" id="LSRS01000003">
    <property type="protein sequence ID" value="KAF1085547.1"/>
    <property type="molecule type" value="Genomic_DNA"/>
</dbReference>
<sequence length="335" mass="37160">MGKFEGIDKPKLKELPQIKERISFLYLERCLINRHDSAITVTDERGTVHVPAATLGVILLGPGANISHRAMELIGDTGASVIWVGERGVRYYAHGRPLTHSSRLLETQAALVSNIRTRLAVARQMYQMRFPNEDVSQMTMQQLRGREGARIRAVYRLASKKTGVPWNGREYNPDDYSDSDPVNKALSAAHACLYGVAHSVIVAMGCAPGLGFVHTGHERSFVYDIADLYKAEITIPIAFDVASQNPDDIGAVTRRAVRDAIADGKIMERIAADIRNLLLTDAREEDFITNTVNLWDEKNGFVKNAVSYGKELDEPDLADDEFVLTEGYGTILEDE</sequence>
<dbReference type="Pfam" id="PF01867">
    <property type="entry name" value="Cas_Cas1"/>
    <property type="match status" value="2"/>
</dbReference>
<keyword evidence="3 8" id="KW-0255">Endonuclease</keyword>
<evidence type="ECO:0000256" key="7">
    <source>
        <dbReference type="ARBA" id="ARBA00023125"/>
    </source>
</evidence>
<evidence type="ECO:0000256" key="5">
    <source>
        <dbReference type="ARBA" id="ARBA00022842"/>
    </source>
</evidence>
<keyword evidence="7 8" id="KW-0238">DNA-binding</keyword>
<keyword evidence="8" id="KW-0464">Manganese</keyword>
<comment type="subunit">
    <text evidence="8">Homodimer, forms a heterotetramer with a Cas2 homodimer.</text>
</comment>
<name>A0A9D2WQ32_9FIRM</name>
<dbReference type="GO" id="GO:0016787">
    <property type="term" value="F:hydrolase activity"/>
    <property type="evidence" value="ECO:0007669"/>
    <property type="project" value="UniProtKB-KW"/>
</dbReference>
<dbReference type="Gene3D" id="1.20.120.920">
    <property type="entry name" value="CRISPR-associated endonuclease Cas1, C-terminal domain"/>
    <property type="match status" value="1"/>
</dbReference>
<dbReference type="NCBIfam" id="TIGR03638">
    <property type="entry name" value="cas1_ECOLI"/>
    <property type="match status" value="1"/>
</dbReference>
<evidence type="ECO:0000313" key="9">
    <source>
        <dbReference type="EMBL" id="KAF1085547.1"/>
    </source>
</evidence>
<dbReference type="GO" id="GO:0046872">
    <property type="term" value="F:metal ion binding"/>
    <property type="evidence" value="ECO:0007669"/>
    <property type="project" value="UniProtKB-UniRule"/>
</dbReference>
<dbReference type="GO" id="GO:0051607">
    <property type="term" value="P:defense response to virus"/>
    <property type="evidence" value="ECO:0007669"/>
    <property type="project" value="UniProtKB-UniRule"/>
</dbReference>
<dbReference type="InterPro" id="IPR033641">
    <property type="entry name" value="Cas1_I-E"/>
</dbReference>
<protein>
    <recommendedName>
        <fullName evidence="8">CRISPR-associated endonuclease Cas1</fullName>
        <ecNumber evidence="8">3.1.-.-</ecNumber>
    </recommendedName>
</protein>
<evidence type="ECO:0000256" key="8">
    <source>
        <dbReference type="HAMAP-Rule" id="MF_01470"/>
    </source>
</evidence>
<feature type="binding site" evidence="8">
    <location>
        <position position="147"/>
    </location>
    <ligand>
        <name>Mn(2+)</name>
        <dbReference type="ChEBI" id="CHEBI:29035"/>
    </ligand>
</feature>
<dbReference type="InterPro" id="IPR042206">
    <property type="entry name" value="CRISPR-assoc_Cas1_C"/>
</dbReference>